<dbReference type="EMBL" id="JANAKD010000712">
    <property type="protein sequence ID" value="KAJ3489906.1"/>
    <property type="molecule type" value="Genomic_DNA"/>
</dbReference>
<name>A0ACC1QRC7_9HYPO</name>
<proteinExistence type="predicted"/>
<evidence type="ECO:0000313" key="1">
    <source>
        <dbReference type="EMBL" id="KAJ3489906.1"/>
    </source>
</evidence>
<dbReference type="Proteomes" id="UP001148737">
    <property type="component" value="Unassembled WGS sequence"/>
</dbReference>
<reference evidence="1" key="1">
    <citation type="submission" date="2022-07" db="EMBL/GenBank/DDBJ databases">
        <title>Genome Sequence of Lecanicillium saksenae.</title>
        <authorList>
            <person name="Buettner E."/>
        </authorList>
    </citation>
    <scope>NUCLEOTIDE SEQUENCE</scope>
    <source>
        <strain evidence="1">VT-O1</strain>
    </source>
</reference>
<gene>
    <name evidence="1" type="ORF">NLG97_g5892</name>
</gene>
<comment type="caution">
    <text evidence="1">The sequence shown here is derived from an EMBL/GenBank/DDBJ whole genome shotgun (WGS) entry which is preliminary data.</text>
</comment>
<protein>
    <submittedName>
        <fullName evidence="1">Uncharacterized protein</fullName>
    </submittedName>
</protein>
<organism evidence="1 2">
    <name type="scientific">Lecanicillium saksenae</name>
    <dbReference type="NCBI Taxonomy" id="468837"/>
    <lineage>
        <taxon>Eukaryota</taxon>
        <taxon>Fungi</taxon>
        <taxon>Dikarya</taxon>
        <taxon>Ascomycota</taxon>
        <taxon>Pezizomycotina</taxon>
        <taxon>Sordariomycetes</taxon>
        <taxon>Hypocreomycetidae</taxon>
        <taxon>Hypocreales</taxon>
        <taxon>Cordycipitaceae</taxon>
        <taxon>Lecanicillium</taxon>
    </lineage>
</organism>
<accession>A0ACC1QRC7</accession>
<sequence length="399" mass="46076">MATREFFPRTEAELRASSTGRHDPEYLARRLISFMQNPDVSEVEKEYLKDFFCTDRERTVKVLPSRAEITAKLALIRPIFDAFVHPNNLSAWKKPKGFLFWHLAFLFHMPDEQLTAMANDIRMINNDLDDCLPFIKHLLHGFVLLPDWPDPNDSPRPNKVIQLRDIPQEETFYRDCHECLITGRKDGLRAFPIIPYGADGDAYALDALKQRWPLAKRVFGEDITRPLENQMFEYHHATLREWNHITLSTAVAEMLEQGILGLEPVDDDIDNIRVRAQWLILPGGNENRRYDDVLENLDENVVESMFSPLLDERNTGERREVNVQNGHLLVSGAVYKLHHRPLHRSLDRDVTLAALKMRWRLQALKFCAGATGLDLEDLRYYNPAVLDAILARGNRGQSG</sequence>
<keyword evidence="2" id="KW-1185">Reference proteome</keyword>
<evidence type="ECO:0000313" key="2">
    <source>
        <dbReference type="Proteomes" id="UP001148737"/>
    </source>
</evidence>